<dbReference type="OrthoDB" id="3778236at2759"/>
<sequence length="208" mass="24086">MLEQSPTLLLVDKSIQLATKGTRSIHDTIILDRWMFRSQSIRKTESPQTRLVNDGISFSAFDDIIACIRPKVVLLCWRTLHNKVKPFLLPEYCDPFRSAPIKALKAGYRKPSKMQINDYGAHEYICVNSFHPMLSIYENDKYAYTNKPRELLFIFTFIQAVNTLQERSIEGEGIEELREIAFMESRLLPCEQDVASQELLDRLQQLGL</sequence>
<name>A0A6A6JIU4_WESOR</name>
<dbReference type="AlphaFoldDB" id="A0A6A6JIU4"/>
<keyword evidence="2" id="KW-1185">Reference proteome</keyword>
<organism evidence="1 2">
    <name type="scientific">Westerdykella ornata</name>
    <dbReference type="NCBI Taxonomy" id="318751"/>
    <lineage>
        <taxon>Eukaryota</taxon>
        <taxon>Fungi</taxon>
        <taxon>Dikarya</taxon>
        <taxon>Ascomycota</taxon>
        <taxon>Pezizomycotina</taxon>
        <taxon>Dothideomycetes</taxon>
        <taxon>Pleosporomycetidae</taxon>
        <taxon>Pleosporales</taxon>
        <taxon>Sporormiaceae</taxon>
        <taxon>Westerdykella</taxon>
    </lineage>
</organism>
<evidence type="ECO:0000313" key="1">
    <source>
        <dbReference type="EMBL" id="KAF2275576.1"/>
    </source>
</evidence>
<dbReference type="EMBL" id="ML986496">
    <property type="protein sequence ID" value="KAF2275576.1"/>
    <property type="molecule type" value="Genomic_DNA"/>
</dbReference>
<dbReference type="GeneID" id="54556159"/>
<protein>
    <submittedName>
        <fullName evidence="1">Uncharacterized protein</fullName>
    </submittedName>
</protein>
<evidence type="ECO:0000313" key="2">
    <source>
        <dbReference type="Proteomes" id="UP000800097"/>
    </source>
</evidence>
<gene>
    <name evidence="1" type="ORF">EI97DRAFT_64555</name>
</gene>
<proteinExistence type="predicted"/>
<reference evidence="1" key="1">
    <citation type="journal article" date="2020" name="Stud. Mycol.">
        <title>101 Dothideomycetes genomes: a test case for predicting lifestyles and emergence of pathogens.</title>
        <authorList>
            <person name="Haridas S."/>
            <person name="Albert R."/>
            <person name="Binder M."/>
            <person name="Bloem J."/>
            <person name="Labutti K."/>
            <person name="Salamov A."/>
            <person name="Andreopoulos B."/>
            <person name="Baker S."/>
            <person name="Barry K."/>
            <person name="Bills G."/>
            <person name="Bluhm B."/>
            <person name="Cannon C."/>
            <person name="Castanera R."/>
            <person name="Culley D."/>
            <person name="Daum C."/>
            <person name="Ezra D."/>
            <person name="Gonzalez J."/>
            <person name="Henrissat B."/>
            <person name="Kuo A."/>
            <person name="Liang C."/>
            <person name="Lipzen A."/>
            <person name="Lutzoni F."/>
            <person name="Magnuson J."/>
            <person name="Mondo S."/>
            <person name="Nolan M."/>
            <person name="Ohm R."/>
            <person name="Pangilinan J."/>
            <person name="Park H.-J."/>
            <person name="Ramirez L."/>
            <person name="Alfaro M."/>
            <person name="Sun H."/>
            <person name="Tritt A."/>
            <person name="Yoshinaga Y."/>
            <person name="Zwiers L.-H."/>
            <person name="Turgeon B."/>
            <person name="Goodwin S."/>
            <person name="Spatafora J."/>
            <person name="Crous P."/>
            <person name="Grigoriev I."/>
        </authorList>
    </citation>
    <scope>NUCLEOTIDE SEQUENCE</scope>
    <source>
        <strain evidence="1">CBS 379.55</strain>
    </source>
</reference>
<dbReference type="RefSeq" id="XP_033653115.1">
    <property type="nucleotide sequence ID" value="XM_033802984.1"/>
</dbReference>
<dbReference type="Proteomes" id="UP000800097">
    <property type="component" value="Unassembled WGS sequence"/>
</dbReference>
<accession>A0A6A6JIU4</accession>